<feature type="region of interest" description="Disordered" evidence="18">
    <location>
        <begin position="813"/>
        <end position="837"/>
    </location>
</feature>
<evidence type="ECO:0000256" key="11">
    <source>
        <dbReference type="ARBA" id="ARBA00022946"/>
    </source>
</evidence>
<keyword evidence="3" id="KW-0150">Chloroplast</keyword>
<evidence type="ECO:0000256" key="7">
    <source>
        <dbReference type="ARBA" id="ARBA00022723"/>
    </source>
</evidence>
<dbReference type="OrthoDB" id="544200at2759"/>
<keyword evidence="21" id="KW-1185">Reference proteome</keyword>
<sequence>MRRNGSGAAGGRSGARVSSSSSGASRTTAAIAADEDLPAEVQTALLQLPAGLENLARKWGFPVLAQPAAATCAAAAAGASRGSGRGGGRHRATRSTETSVSDLDQQVHDVLNWVKSRSPVGRKCILQIAANGVMLQSLVHATAAAARVPVDRLFNADDEQFVELRCLHVACTLGMEVLRRLPCAAAAATEAGVTAAPFQGLPLMHGFARKLLRMQTLHALSRQTAHALKHVLEATAAASAAGFPTRWRRSLARTVKRLEFLLSGCAVVIEGFAKYAFALGMARNGGDWSFAREMVAALHDSGLMEHTVRALLHRQLLPPEAVMAPHGGGEAGARAAHARGTASHCFLQLFYSIDALASGGGAANSVTRLLQQVLSGRCIRTAAQLHGLAALCAADGGSSYGFEPELLRQIPVLAADGSPVDLPAVAAARPSNADPWVICPQLDATAPVALIASLPNGSDASAPPPPGRRASVRLLLRIIRWAVASMQAADPATIRGGGGGGSGGSGAGGEPRCQPQVRAVLAPVDAASVANLALARAHPLLEPRAGFPTWVLEVDECWQLTFATVRHGMRLAESKQLTAMVARLMMAGLDDWAPPPEHVMALSPPPPNPAAALSAGWLPCLELLLRRAAREPPCPEAAAVLQATNPGSSRLVQALAYGSRHQAAALVTTLGKLLWRRLAAAENPAPADAATAPADPTYQWALQAVRCILYWMDWMEVAPPEGQQAAAQRQLSDLLSYAAGEWLPPLSRLAKLSLMSAGTWPASAVGPPDGWYTALLPLLRVLPALAARCLTADEAAAGSSGAGLQLAAAAAADPGPESAAARHGAETPTPEPADSSGTAAAAAVVVVAVGSSTAENGTTTAEAAATTTAAAADSVSGWRRLLFIDMDAAQLLGMVLFVSRALREREGGAGLWGEAEDVLTARAHHAVQAACREELRAGTVDQAGAGAGAAALRTLSGEEEAAVTAAGVLPLPSPEEARRRLPRRCANAACTNLDGDSEAELRLRACSGCGEAGYCGRGCQVTDWWAGHKEVCSGGRRGP</sequence>
<dbReference type="GO" id="GO:0009507">
    <property type="term" value="C:chloroplast"/>
    <property type="evidence" value="ECO:0007669"/>
    <property type="project" value="UniProtKB-SubCell"/>
</dbReference>
<evidence type="ECO:0000256" key="2">
    <source>
        <dbReference type="ARBA" id="ARBA00010794"/>
    </source>
</evidence>
<evidence type="ECO:0000256" key="15">
    <source>
        <dbReference type="ARBA" id="ARBA00039024"/>
    </source>
</evidence>
<dbReference type="PANTHER" id="PTHR32523">
    <property type="entry name" value="PHYTOL KINASE 1, CHLOROPLASTIC"/>
    <property type="match status" value="1"/>
</dbReference>
<evidence type="ECO:0000256" key="14">
    <source>
        <dbReference type="ARBA" id="ARBA00024015"/>
    </source>
</evidence>
<dbReference type="EC" id="2.7.1.182" evidence="15"/>
<comment type="pathway">
    <text evidence="14">Cofactor biosynthesis; tocopherol biosynthesis.</text>
</comment>
<keyword evidence="7" id="KW-0479">Metal-binding</keyword>
<evidence type="ECO:0000259" key="19">
    <source>
        <dbReference type="PROSITE" id="PS50865"/>
    </source>
</evidence>
<evidence type="ECO:0000256" key="4">
    <source>
        <dbReference type="ARBA" id="ARBA00022640"/>
    </source>
</evidence>
<evidence type="ECO:0000313" key="21">
    <source>
        <dbReference type="Proteomes" id="UP001165080"/>
    </source>
</evidence>
<comment type="catalytic activity">
    <reaction evidence="16">
        <text>phytol + CTP = phytyl phosphate + CDP + H(+)</text>
        <dbReference type="Rhea" id="RHEA:38055"/>
        <dbReference type="ChEBI" id="CHEBI:15378"/>
        <dbReference type="ChEBI" id="CHEBI:17327"/>
        <dbReference type="ChEBI" id="CHEBI:37563"/>
        <dbReference type="ChEBI" id="CHEBI:58069"/>
        <dbReference type="ChEBI" id="CHEBI:75483"/>
        <dbReference type="EC" id="2.7.1.182"/>
    </reaction>
</comment>
<evidence type="ECO:0000256" key="3">
    <source>
        <dbReference type="ARBA" id="ARBA00022528"/>
    </source>
</evidence>
<evidence type="ECO:0000256" key="8">
    <source>
        <dbReference type="ARBA" id="ARBA00022771"/>
    </source>
</evidence>
<feature type="compositionally biased region" description="Low complexity" evidence="18">
    <location>
        <begin position="14"/>
        <end position="29"/>
    </location>
</feature>
<dbReference type="Gene3D" id="6.10.140.2220">
    <property type="match status" value="1"/>
</dbReference>
<evidence type="ECO:0000256" key="17">
    <source>
        <dbReference type="PROSITE-ProRule" id="PRU00134"/>
    </source>
</evidence>
<keyword evidence="9" id="KW-0418">Kinase</keyword>
<keyword evidence="10" id="KW-0862">Zinc</keyword>
<comment type="similarity">
    <text evidence="2">Belongs to the polyprenol kinase family.</text>
</comment>
<dbReference type="SUPFAM" id="SSF144232">
    <property type="entry name" value="HIT/MYND zinc finger-like"/>
    <property type="match status" value="1"/>
</dbReference>
<dbReference type="GO" id="GO:0008270">
    <property type="term" value="F:zinc ion binding"/>
    <property type="evidence" value="ECO:0007669"/>
    <property type="project" value="UniProtKB-KW"/>
</dbReference>
<protein>
    <recommendedName>
        <fullName evidence="15">phytol kinase</fullName>
        <ecNumber evidence="15">2.7.1.182</ecNumber>
    </recommendedName>
</protein>
<dbReference type="AlphaFoldDB" id="A0A9W6B9M6"/>
<feature type="compositionally biased region" description="Gly residues" evidence="18">
    <location>
        <begin position="495"/>
        <end position="509"/>
    </location>
</feature>
<proteinExistence type="inferred from homology"/>
<keyword evidence="6" id="KW-0812">Transmembrane</keyword>
<comment type="subcellular location">
    <subcellularLocation>
        <location evidence="1">Plastid</location>
        <location evidence="1">Chloroplast membrane</location>
        <topology evidence="1">Multi-pass membrane protein</topology>
    </subcellularLocation>
</comment>
<evidence type="ECO:0000256" key="1">
    <source>
        <dbReference type="ARBA" id="ARBA00004508"/>
    </source>
</evidence>
<keyword evidence="12" id="KW-1133">Transmembrane helix</keyword>
<feature type="domain" description="MYND-type" evidence="19">
    <location>
        <begin position="990"/>
        <end position="1032"/>
    </location>
</feature>
<evidence type="ECO:0000313" key="20">
    <source>
        <dbReference type="EMBL" id="GLC47723.1"/>
    </source>
</evidence>
<keyword evidence="11" id="KW-0809">Transit peptide</keyword>
<evidence type="ECO:0000256" key="13">
    <source>
        <dbReference type="ARBA" id="ARBA00023136"/>
    </source>
</evidence>
<dbReference type="EMBL" id="BRXU01000001">
    <property type="protein sequence ID" value="GLC47723.1"/>
    <property type="molecule type" value="Genomic_DNA"/>
</dbReference>
<organism evidence="20 21">
    <name type="scientific">Pleodorina starrii</name>
    <dbReference type="NCBI Taxonomy" id="330485"/>
    <lineage>
        <taxon>Eukaryota</taxon>
        <taxon>Viridiplantae</taxon>
        <taxon>Chlorophyta</taxon>
        <taxon>core chlorophytes</taxon>
        <taxon>Chlorophyceae</taxon>
        <taxon>CS clade</taxon>
        <taxon>Chlamydomonadales</taxon>
        <taxon>Volvocaceae</taxon>
        <taxon>Pleodorina</taxon>
    </lineage>
</organism>
<evidence type="ECO:0000256" key="9">
    <source>
        <dbReference type="ARBA" id="ARBA00022777"/>
    </source>
</evidence>
<dbReference type="InterPro" id="IPR002893">
    <property type="entry name" value="Znf_MYND"/>
</dbReference>
<evidence type="ECO:0000256" key="6">
    <source>
        <dbReference type="ARBA" id="ARBA00022692"/>
    </source>
</evidence>
<feature type="region of interest" description="Disordered" evidence="18">
    <location>
        <begin position="1"/>
        <end position="29"/>
    </location>
</feature>
<evidence type="ECO:0000256" key="10">
    <source>
        <dbReference type="ARBA" id="ARBA00022833"/>
    </source>
</evidence>
<dbReference type="GO" id="GO:0010276">
    <property type="term" value="F:phytol kinase activity"/>
    <property type="evidence" value="ECO:0007669"/>
    <property type="project" value="UniProtKB-EC"/>
</dbReference>
<keyword evidence="4" id="KW-0934">Plastid</keyword>
<dbReference type="PANTHER" id="PTHR32523:SF8">
    <property type="entry name" value="DOLICHOL KINASE"/>
    <property type="match status" value="1"/>
</dbReference>
<dbReference type="Proteomes" id="UP001165080">
    <property type="component" value="Unassembled WGS sequence"/>
</dbReference>
<name>A0A9W6B9M6_9CHLO</name>
<dbReference type="InterPro" id="IPR039606">
    <property type="entry name" value="Phytol/farnesol_kinase"/>
</dbReference>
<keyword evidence="13" id="KW-0472">Membrane</keyword>
<keyword evidence="8 17" id="KW-0863">Zinc-finger</keyword>
<evidence type="ECO:0000256" key="12">
    <source>
        <dbReference type="ARBA" id="ARBA00022989"/>
    </source>
</evidence>
<dbReference type="PROSITE" id="PS50865">
    <property type="entry name" value="ZF_MYND_2"/>
    <property type="match status" value="1"/>
</dbReference>
<gene>
    <name evidence="20" type="primary">PLEST000689</name>
    <name evidence="20" type="ORF">PLESTB_000018900</name>
</gene>
<dbReference type="GO" id="GO:0016020">
    <property type="term" value="C:membrane"/>
    <property type="evidence" value="ECO:0007669"/>
    <property type="project" value="UniProtKB-SubCell"/>
</dbReference>
<evidence type="ECO:0000256" key="5">
    <source>
        <dbReference type="ARBA" id="ARBA00022679"/>
    </source>
</evidence>
<dbReference type="Pfam" id="PF01753">
    <property type="entry name" value="zf-MYND"/>
    <property type="match status" value="1"/>
</dbReference>
<comment type="caution">
    <text evidence="20">The sequence shown here is derived from an EMBL/GenBank/DDBJ whole genome shotgun (WGS) entry which is preliminary data.</text>
</comment>
<accession>A0A9W6B9M6</accession>
<reference evidence="20 21" key="1">
    <citation type="journal article" date="2023" name="Commun. Biol.">
        <title>Reorganization of the ancestral sex-determining regions during the evolution of trioecy in Pleodorina starrii.</title>
        <authorList>
            <person name="Takahashi K."/>
            <person name="Suzuki S."/>
            <person name="Kawai-Toyooka H."/>
            <person name="Yamamoto K."/>
            <person name="Hamaji T."/>
            <person name="Ootsuki R."/>
            <person name="Yamaguchi H."/>
            <person name="Kawachi M."/>
            <person name="Higashiyama T."/>
            <person name="Nozaki H."/>
        </authorList>
    </citation>
    <scope>NUCLEOTIDE SEQUENCE [LARGE SCALE GENOMIC DNA]</scope>
    <source>
        <strain evidence="20 21">NIES-4479</strain>
    </source>
</reference>
<evidence type="ECO:0000256" key="16">
    <source>
        <dbReference type="ARBA" id="ARBA00048889"/>
    </source>
</evidence>
<feature type="region of interest" description="Disordered" evidence="18">
    <location>
        <begin position="492"/>
        <end position="512"/>
    </location>
</feature>
<keyword evidence="5" id="KW-0808">Transferase</keyword>
<evidence type="ECO:0000256" key="18">
    <source>
        <dbReference type="SAM" id="MobiDB-lite"/>
    </source>
</evidence>
<feature type="region of interest" description="Disordered" evidence="18">
    <location>
        <begin position="78"/>
        <end position="101"/>
    </location>
</feature>